<keyword evidence="3" id="KW-1185">Reference proteome</keyword>
<dbReference type="EMBL" id="JAGTJQ010000003">
    <property type="protein sequence ID" value="KAH7035363.1"/>
    <property type="molecule type" value="Genomic_DNA"/>
</dbReference>
<gene>
    <name evidence="2" type="ORF">B0I36DRAFT_347158</name>
</gene>
<feature type="region of interest" description="Disordered" evidence="1">
    <location>
        <begin position="136"/>
        <end position="167"/>
    </location>
</feature>
<evidence type="ECO:0000313" key="3">
    <source>
        <dbReference type="Proteomes" id="UP000756346"/>
    </source>
</evidence>
<name>A0A9P8YBC5_9PEZI</name>
<feature type="compositionally biased region" description="Polar residues" evidence="1">
    <location>
        <begin position="156"/>
        <end position="167"/>
    </location>
</feature>
<feature type="compositionally biased region" description="Basic residues" evidence="1">
    <location>
        <begin position="1"/>
        <end position="12"/>
    </location>
</feature>
<evidence type="ECO:0000256" key="1">
    <source>
        <dbReference type="SAM" id="MobiDB-lite"/>
    </source>
</evidence>
<evidence type="ECO:0000313" key="2">
    <source>
        <dbReference type="EMBL" id="KAH7035363.1"/>
    </source>
</evidence>
<accession>A0A9P8YBC5</accession>
<proteinExistence type="predicted"/>
<dbReference type="GeneID" id="70186084"/>
<dbReference type="AlphaFoldDB" id="A0A9P8YBC5"/>
<organism evidence="2 3">
    <name type="scientific">Microdochium trichocladiopsis</name>
    <dbReference type="NCBI Taxonomy" id="1682393"/>
    <lineage>
        <taxon>Eukaryota</taxon>
        <taxon>Fungi</taxon>
        <taxon>Dikarya</taxon>
        <taxon>Ascomycota</taxon>
        <taxon>Pezizomycotina</taxon>
        <taxon>Sordariomycetes</taxon>
        <taxon>Xylariomycetidae</taxon>
        <taxon>Xylariales</taxon>
        <taxon>Microdochiaceae</taxon>
        <taxon>Microdochium</taxon>
    </lineage>
</organism>
<reference evidence="2" key="1">
    <citation type="journal article" date="2021" name="Nat. Commun.">
        <title>Genetic determinants of endophytism in the Arabidopsis root mycobiome.</title>
        <authorList>
            <person name="Mesny F."/>
            <person name="Miyauchi S."/>
            <person name="Thiergart T."/>
            <person name="Pickel B."/>
            <person name="Atanasova L."/>
            <person name="Karlsson M."/>
            <person name="Huettel B."/>
            <person name="Barry K.W."/>
            <person name="Haridas S."/>
            <person name="Chen C."/>
            <person name="Bauer D."/>
            <person name="Andreopoulos W."/>
            <person name="Pangilinan J."/>
            <person name="LaButti K."/>
            <person name="Riley R."/>
            <person name="Lipzen A."/>
            <person name="Clum A."/>
            <person name="Drula E."/>
            <person name="Henrissat B."/>
            <person name="Kohler A."/>
            <person name="Grigoriev I.V."/>
            <person name="Martin F.M."/>
            <person name="Hacquard S."/>
        </authorList>
    </citation>
    <scope>NUCLEOTIDE SEQUENCE</scope>
    <source>
        <strain evidence="2">MPI-CAGE-CH-0230</strain>
    </source>
</reference>
<protein>
    <submittedName>
        <fullName evidence="2">Uncharacterized protein</fullName>
    </submittedName>
</protein>
<feature type="region of interest" description="Disordered" evidence="1">
    <location>
        <begin position="1"/>
        <end position="99"/>
    </location>
</feature>
<dbReference type="Proteomes" id="UP000756346">
    <property type="component" value="Unassembled WGS sequence"/>
</dbReference>
<dbReference type="RefSeq" id="XP_046015456.1">
    <property type="nucleotide sequence ID" value="XM_046156538.1"/>
</dbReference>
<comment type="caution">
    <text evidence="2">The sequence shown here is derived from an EMBL/GenBank/DDBJ whole genome shotgun (WGS) entry which is preliminary data.</text>
</comment>
<sequence length="167" mass="18200">MAFTTRPHKVAGRRPSLPASSPQPWVSELRPSWPMSAGQKSPTRPQNPPYQAPTETSQRLSQAEARVECLEVEAQNAPDKPELASVIASPNTTRPSTFCHRGISDKSVIHLAPHCAYQPPSRGPIEWDTRLSMHQGHLGSGDPMHRRPLLVFRGGSTETNPANSDGG</sequence>